<feature type="domain" description="Serine aminopeptidase S33" evidence="2">
    <location>
        <begin position="64"/>
        <end position="179"/>
    </location>
</feature>
<dbReference type="Gene3D" id="3.40.50.1820">
    <property type="entry name" value="alpha/beta hydrolase"/>
    <property type="match status" value="1"/>
</dbReference>
<keyword evidence="4" id="KW-1185">Reference proteome</keyword>
<proteinExistence type="predicted"/>
<gene>
    <name evidence="3" type="ORF">CR194_04335</name>
</gene>
<dbReference type="EMBL" id="PDOD01000001">
    <property type="protein sequence ID" value="PYZ94764.1"/>
    <property type="molecule type" value="Genomic_DNA"/>
</dbReference>
<protein>
    <recommendedName>
        <fullName evidence="5">Serine aminopeptidase S33 domain-containing protein</fullName>
    </recommendedName>
</protein>
<dbReference type="Proteomes" id="UP000248214">
    <property type="component" value="Unassembled WGS sequence"/>
</dbReference>
<evidence type="ECO:0000313" key="3">
    <source>
        <dbReference type="EMBL" id="PYZ94764.1"/>
    </source>
</evidence>
<dbReference type="InterPro" id="IPR022742">
    <property type="entry name" value="Hydrolase_4"/>
</dbReference>
<evidence type="ECO:0008006" key="5">
    <source>
        <dbReference type="Google" id="ProtNLM"/>
    </source>
</evidence>
<dbReference type="InterPro" id="IPR029058">
    <property type="entry name" value="AB_hydrolase_fold"/>
</dbReference>
<dbReference type="AlphaFoldDB" id="A0A323TLE3"/>
<dbReference type="GO" id="GO:0052689">
    <property type="term" value="F:carboxylic ester hydrolase activity"/>
    <property type="evidence" value="ECO:0007669"/>
    <property type="project" value="TreeGrafter"/>
</dbReference>
<dbReference type="Pfam" id="PF01738">
    <property type="entry name" value="DLH"/>
    <property type="match status" value="1"/>
</dbReference>
<sequence length="298" mass="33898">MIGLEQAEAVELKMSDGMTLSGHLFKPEGLASYPLIVFVTGSGGSTYELDWQEENFYFCRTLVDICLEEGFAMLLVDKRGAGRSDGNWKKQSFYDRADDMADVLKSMRQRTDILANQISVVGHSQGGWIVQLLASHHQDLIKSSLSIAGPAYSVIEQMTDNMETDLIMRGYRRLAKWILPLYKSYLTSYKTISKVWKLGYLSYILDYDARDTISHIKVPTYLAFAGNDNLVPLEKNEPLARELLSRVKVPHKIMIAPGVNHGFAKSEKYQSWDEIESKPSPELAKLIRNFTRWTREEV</sequence>
<feature type="domain" description="Dienelactone hydrolase" evidence="1">
    <location>
        <begin position="213"/>
        <end position="271"/>
    </location>
</feature>
<organism evidence="3 4">
    <name type="scientific">Salipaludibacillus keqinensis</name>
    <dbReference type="NCBI Taxonomy" id="2045207"/>
    <lineage>
        <taxon>Bacteria</taxon>
        <taxon>Bacillati</taxon>
        <taxon>Bacillota</taxon>
        <taxon>Bacilli</taxon>
        <taxon>Bacillales</taxon>
        <taxon>Bacillaceae</taxon>
    </lineage>
</organism>
<accession>A0A323TLE3</accession>
<evidence type="ECO:0000259" key="1">
    <source>
        <dbReference type="Pfam" id="PF01738"/>
    </source>
</evidence>
<reference evidence="3 4" key="1">
    <citation type="submission" date="2017-10" db="EMBL/GenBank/DDBJ databases">
        <title>Bacillus sp. nov., a halophilic bacterium isolated from a Keqin Lake.</title>
        <authorList>
            <person name="Wang H."/>
        </authorList>
    </citation>
    <scope>NUCLEOTIDE SEQUENCE [LARGE SCALE GENOMIC DNA]</scope>
    <source>
        <strain evidence="3 4">KQ-12</strain>
    </source>
</reference>
<dbReference type="OrthoDB" id="9809549at2"/>
<dbReference type="PANTHER" id="PTHR43265">
    <property type="entry name" value="ESTERASE ESTD"/>
    <property type="match status" value="1"/>
</dbReference>
<name>A0A323TLE3_9BACI</name>
<dbReference type="SUPFAM" id="SSF53474">
    <property type="entry name" value="alpha/beta-Hydrolases"/>
    <property type="match status" value="1"/>
</dbReference>
<dbReference type="PANTHER" id="PTHR43265:SF1">
    <property type="entry name" value="ESTERASE ESTD"/>
    <property type="match status" value="1"/>
</dbReference>
<evidence type="ECO:0000313" key="4">
    <source>
        <dbReference type="Proteomes" id="UP000248214"/>
    </source>
</evidence>
<dbReference type="InterPro" id="IPR053145">
    <property type="entry name" value="AB_hydrolase_Est10"/>
</dbReference>
<dbReference type="RefSeq" id="WP_110608398.1">
    <property type="nucleotide sequence ID" value="NZ_PDOD01000001.1"/>
</dbReference>
<comment type="caution">
    <text evidence="3">The sequence shown here is derived from an EMBL/GenBank/DDBJ whole genome shotgun (WGS) entry which is preliminary data.</text>
</comment>
<evidence type="ECO:0000259" key="2">
    <source>
        <dbReference type="Pfam" id="PF12146"/>
    </source>
</evidence>
<dbReference type="InterPro" id="IPR002925">
    <property type="entry name" value="Dienelactn_hydro"/>
</dbReference>
<dbReference type="Pfam" id="PF12146">
    <property type="entry name" value="Hydrolase_4"/>
    <property type="match status" value="1"/>
</dbReference>